<evidence type="ECO:0000259" key="3">
    <source>
        <dbReference type="PROSITE" id="PS50240"/>
    </source>
</evidence>
<evidence type="ECO:0000313" key="5">
    <source>
        <dbReference type="EMBL" id="CAF4254468.1"/>
    </source>
</evidence>
<name>A0A814G534_9BILA</name>
<comment type="caution">
    <text evidence="4">The sequence shown here is derived from an EMBL/GenBank/DDBJ whole genome shotgun (WGS) entry which is preliminary data.</text>
</comment>
<sequence>MKVLLLTALLCILGLGNCQTWNKNHCGRRPLVANDDIGKVVGGFQSAVGDWPWSCSMRNPTSHICGGSLINSQWIATAAHCVNKASQPSAYRWKCGLHHRSLHESYTREYVSLRFVVHANYNSRIIQNDIAVFQISNTDITFDDYVMPVCFPDANTDYTGATSIGMGWGTLLSGGSLATYHMEVAMPILTDAACTNKFGGPTQLNSATQICAGEIGKNKDTCQGDSGGPLVMQHDNKLWYLGGLTSWGYGCGDGGVYTRLSAFRTWVEGYVGALPTGSG</sequence>
<evidence type="ECO:0000313" key="6">
    <source>
        <dbReference type="Proteomes" id="UP000663855"/>
    </source>
</evidence>
<evidence type="ECO:0000256" key="2">
    <source>
        <dbReference type="SAM" id="SignalP"/>
    </source>
</evidence>
<dbReference type="InterPro" id="IPR001314">
    <property type="entry name" value="Peptidase_S1A"/>
</dbReference>
<dbReference type="GO" id="GO:0006508">
    <property type="term" value="P:proteolysis"/>
    <property type="evidence" value="ECO:0007669"/>
    <property type="project" value="InterPro"/>
</dbReference>
<protein>
    <recommendedName>
        <fullName evidence="3">Peptidase S1 domain-containing protein</fullName>
    </recommendedName>
</protein>
<dbReference type="InterPro" id="IPR009003">
    <property type="entry name" value="Peptidase_S1_PA"/>
</dbReference>
<dbReference type="Proteomes" id="UP000681967">
    <property type="component" value="Unassembled WGS sequence"/>
</dbReference>
<evidence type="ECO:0000313" key="4">
    <source>
        <dbReference type="EMBL" id="CAF0993736.1"/>
    </source>
</evidence>
<dbReference type="InterPro" id="IPR001254">
    <property type="entry name" value="Trypsin_dom"/>
</dbReference>
<reference evidence="4" key="1">
    <citation type="submission" date="2021-02" db="EMBL/GenBank/DDBJ databases">
        <authorList>
            <person name="Nowell W R."/>
        </authorList>
    </citation>
    <scope>NUCLEOTIDE SEQUENCE</scope>
</reference>
<dbReference type="CDD" id="cd00190">
    <property type="entry name" value="Tryp_SPc"/>
    <property type="match status" value="1"/>
</dbReference>
<dbReference type="InterPro" id="IPR033116">
    <property type="entry name" value="TRYPSIN_SER"/>
</dbReference>
<proteinExistence type="predicted"/>
<dbReference type="PROSITE" id="PS50240">
    <property type="entry name" value="TRYPSIN_DOM"/>
    <property type="match status" value="1"/>
</dbReference>
<feature type="chain" id="PRO_5035601002" description="Peptidase S1 domain-containing protein" evidence="2">
    <location>
        <begin position="19"/>
        <end position="279"/>
    </location>
</feature>
<dbReference type="SUPFAM" id="SSF50494">
    <property type="entry name" value="Trypsin-like serine proteases"/>
    <property type="match status" value="1"/>
</dbReference>
<dbReference type="PANTHER" id="PTHR24252:SF7">
    <property type="entry name" value="HYALIN"/>
    <property type="match status" value="1"/>
</dbReference>
<dbReference type="InterPro" id="IPR043504">
    <property type="entry name" value="Peptidase_S1_PA_chymotrypsin"/>
</dbReference>
<dbReference type="EMBL" id="CAJOBH010026797">
    <property type="protein sequence ID" value="CAF4254468.1"/>
    <property type="molecule type" value="Genomic_DNA"/>
</dbReference>
<dbReference type="Gene3D" id="2.40.10.10">
    <property type="entry name" value="Trypsin-like serine proteases"/>
    <property type="match status" value="2"/>
</dbReference>
<gene>
    <name evidence="5" type="ORF">BYL167_LOCUS25686</name>
    <name evidence="4" type="ORF">CJN711_LOCUS1987</name>
</gene>
<dbReference type="Proteomes" id="UP000663855">
    <property type="component" value="Unassembled WGS sequence"/>
</dbReference>
<keyword evidence="1" id="KW-1015">Disulfide bond</keyword>
<dbReference type="FunFam" id="2.40.10.10:FF:000068">
    <property type="entry name" value="transmembrane protease serine 2"/>
    <property type="match status" value="1"/>
</dbReference>
<dbReference type="SMART" id="SM00020">
    <property type="entry name" value="Tryp_SPc"/>
    <property type="match status" value="1"/>
</dbReference>
<feature type="domain" description="Peptidase S1" evidence="3">
    <location>
        <begin position="40"/>
        <end position="272"/>
    </location>
</feature>
<accession>A0A814G534</accession>
<dbReference type="Pfam" id="PF00089">
    <property type="entry name" value="Trypsin"/>
    <property type="match status" value="1"/>
</dbReference>
<dbReference type="PROSITE" id="PS00135">
    <property type="entry name" value="TRYPSIN_SER"/>
    <property type="match status" value="1"/>
</dbReference>
<dbReference type="PRINTS" id="PR00722">
    <property type="entry name" value="CHYMOTRYPSIN"/>
</dbReference>
<feature type="signal peptide" evidence="2">
    <location>
        <begin position="1"/>
        <end position="18"/>
    </location>
</feature>
<dbReference type="GO" id="GO:0004252">
    <property type="term" value="F:serine-type endopeptidase activity"/>
    <property type="evidence" value="ECO:0007669"/>
    <property type="project" value="InterPro"/>
</dbReference>
<dbReference type="EMBL" id="CAJNOV010000126">
    <property type="protein sequence ID" value="CAF0993736.1"/>
    <property type="molecule type" value="Genomic_DNA"/>
</dbReference>
<organism evidence="4 6">
    <name type="scientific">Rotaria magnacalcarata</name>
    <dbReference type="NCBI Taxonomy" id="392030"/>
    <lineage>
        <taxon>Eukaryota</taxon>
        <taxon>Metazoa</taxon>
        <taxon>Spiralia</taxon>
        <taxon>Gnathifera</taxon>
        <taxon>Rotifera</taxon>
        <taxon>Eurotatoria</taxon>
        <taxon>Bdelloidea</taxon>
        <taxon>Philodinida</taxon>
        <taxon>Philodinidae</taxon>
        <taxon>Rotaria</taxon>
    </lineage>
</organism>
<keyword evidence="2" id="KW-0732">Signal</keyword>
<evidence type="ECO:0000256" key="1">
    <source>
        <dbReference type="ARBA" id="ARBA00023157"/>
    </source>
</evidence>
<dbReference type="PANTHER" id="PTHR24252">
    <property type="entry name" value="ACROSIN-RELATED"/>
    <property type="match status" value="1"/>
</dbReference>
<dbReference type="AlphaFoldDB" id="A0A814G534"/>